<keyword evidence="2" id="KW-0812">Transmembrane</keyword>
<dbReference type="SUPFAM" id="SSF81606">
    <property type="entry name" value="PP2C-like"/>
    <property type="match status" value="1"/>
</dbReference>
<evidence type="ECO:0000256" key="2">
    <source>
        <dbReference type="SAM" id="Phobius"/>
    </source>
</evidence>
<dbReference type="Gene3D" id="3.60.40.10">
    <property type="entry name" value="PPM-type phosphatase domain"/>
    <property type="match status" value="1"/>
</dbReference>
<accession>A0ABT9IHN5</accession>
<dbReference type="InterPro" id="IPR001932">
    <property type="entry name" value="PPM-type_phosphatase-like_dom"/>
</dbReference>
<proteinExistence type="predicted"/>
<feature type="transmembrane region" description="Helical" evidence="2">
    <location>
        <begin position="82"/>
        <end position="103"/>
    </location>
</feature>
<keyword evidence="2" id="KW-1133">Transmembrane helix</keyword>
<name>A0ABT9IHN5_9ACTN</name>
<dbReference type="EMBL" id="JASNFN010000030">
    <property type="protein sequence ID" value="MDP5184722.1"/>
    <property type="molecule type" value="Genomic_DNA"/>
</dbReference>
<feature type="domain" description="PPM-type phosphatase" evidence="3">
    <location>
        <begin position="143"/>
        <end position="361"/>
    </location>
</feature>
<protein>
    <submittedName>
        <fullName evidence="4">PP2C family protein-serine/threonine phosphatase</fullName>
        <ecNumber evidence="4">3.1.3.16</ecNumber>
    </submittedName>
</protein>
<dbReference type="InterPro" id="IPR052016">
    <property type="entry name" value="Bact_Sigma-Reg"/>
</dbReference>
<keyword evidence="1 4" id="KW-0378">Hydrolase</keyword>
<dbReference type="Pfam" id="PF07228">
    <property type="entry name" value="SpoIIE"/>
    <property type="match status" value="1"/>
</dbReference>
<evidence type="ECO:0000259" key="3">
    <source>
        <dbReference type="SMART" id="SM00331"/>
    </source>
</evidence>
<dbReference type="RefSeq" id="WP_306001272.1">
    <property type="nucleotide sequence ID" value="NZ_JASNFN010000030.1"/>
</dbReference>
<evidence type="ECO:0000256" key="1">
    <source>
        <dbReference type="ARBA" id="ARBA00022801"/>
    </source>
</evidence>
<sequence length="363" mass="37999">MKRSRRVNAALPALVLLLVVIAEVVSGRGQVVLGLSVIAPLASATFLGRRTTVAYAAAAFVVATLLGLYSQQYTAETAVAQTIRLIAVALGGALAVVTCQLRLRREAHVARLGAEAAATRAAVRTGETLQRALLGDIPTVPGLETTARYLPGAREAQVGGDWYDAFPLSDGRTMLVIGDVAGHDAPAAATMAQTRGMLRALARVGHGSPAAALTVLDDVLAGLGLETLVTVAVATIDPRGAVDGAVPLQWSNAGHPPPVLVRADGRVEVLERMPDRLLGAGPGDGPARTDHDLLLHRGDTLLLYTDGLVERRGMTLDDGTTWLVRTLRELGREPLDRMCDGLLSALGSRGDDDIALLVVRLPT</sequence>
<comment type="caution">
    <text evidence="4">The sequence shown here is derived from an EMBL/GenBank/DDBJ whole genome shotgun (WGS) entry which is preliminary data.</text>
</comment>
<keyword evidence="2" id="KW-0472">Membrane</keyword>
<evidence type="ECO:0000313" key="5">
    <source>
        <dbReference type="Proteomes" id="UP001233673"/>
    </source>
</evidence>
<dbReference type="PANTHER" id="PTHR43156:SF2">
    <property type="entry name" value="STAGE II SPORULATION PROTEIN E"/>
    <property type="match status" value="1"/>
</dbReference>
<evidence type="ECO:0000313" key="4">
    <source>
        <dbReference type="EMBL" id="MDP5184722.1"/>
    </source>
</evidence>
<reference evidence="5" key="1">
    <citation type="submission" date="2023-05" db="EMBL/GenBank/DDBJ databases">
        <title>Draft genome of Pseudofrankia sp. BMG5.37.</title>
        <authorList>
            <person name="Gtari M."/>
            <person name="Ghodhbane F."/>
            <person name="Sbissi I."/>
        </authorList>
    </citation>
    <scope>NUCLEOTIDE SEQUENCE [LARGE SCALE GENOMIC DNA]</scope>
    <source>
        <strain evidence="5">BMG 814</strain>
    </source>
</reference>
<dbReference type="Proteomes" id="UP001233673">
    <property type="component" value="Unassembled WGS sequence"/>
</dbReference>
<organism evidence="4 5">
    <name type="scientific">Blastococcus carthaginiensis</name>
    <dbReference type="NCBI Taxonomy" id="3050034"/>
    <lineage>
        <taxon>Bacteria</taxon>
        <taxon>Bacillati</taxon>
        <taxon>Actinomycetota</taxon>
        <taxon>Actinomycetes</taxon>
        <taxon>Geodermatophilales</taxon>
        <taxon>Geodermatophilaceae</taxon>
        <taxon>Blastococcus</taxon>
    </lineage>
</organism>
<dbReference type="SMART" id="SM00331">
    <property type="entry name" value="PP2C_SIG"/>
    <property type="match status" value="1"/>
</dbReference>
<dbReference type="EC" id="3.1.3.16" evidence="4"/>
<feature type="transmembrane region" description="Helical" evidence="2">
    <location>
        <begin position="32"/>
        <end position="48"/>
    </location>
</feature>
<keyword evidence="5" id="KW-1185">Reference proteome</keyword>
<dbReference type="PANTHER" id="PTHR43156">
    <property type="entry name" value="STAGE II SPORULATION PROTEIN E-RELATED"/>
    <property type="match status" value="1"/>
</dbReference>
<gene>
    <name evidence="4" type="ORF">QOZ88_18970</name>
</gene>
<dbReference type="GO" id="GO:0004722">
    <property type="term" value="F:protein serine/threonine phosphatase activity"/>
    <property type="evidence" value="ECO:0007669"/>
    <property type="project" value="UniProtKB-EC"/>
</dbReference>
<dbReference type="InterPro" id="IPR036457">
    <property type="entry name" value="PPM-type-like_dom_sf"/>
</dbReference>
<feature type="transmembrane region" description="Helical" evidence="2">
    <location>
        <begin position="53"/>
        <end position="70"/>
    </location>
</feature>